<dbReference type="EC" id="2.5.1.112" evidence="10"/>
<evidence type="ECO:0000256" key="8">
    <source>
        <dbReference type="ARBA" id="ARBA00052386"/>
    </source>
</evidence>
<dbReference type="SUPFAM" id="SSF52540">
    <property type="entry name" value="P-loop containing nucleoside triphosphate hydrolases"/>
    <property type="match status" value="1"/>
</dbReference>
<dbReference type="GO" id="GO:0009824">
    <property type="term" value="F:AMP dimethylallyltransferase activity"/>
    <property type="evidence" value="ECO:0007669"/>
    <property type="project" value="UniProtKB-ARBA"/>
</dbReference>
<dbReference type="Gene3D" id="3.40.50.300">
    <property type="entry name" value="P-loop containing nucleotide triphosphate hydrolases"/>
    <property type="match status" value="1"/>
</dbReference>
<sequence length="308" mass="34849">MNYFNGNMHKNKIVFIIGATATGKSRLSVDIATRIPSEIINSDKIQVHKGLDIITNKISETGKKGVPHHLLGTIEPDSDFTAADFCNQVVAAVEEILRSGKVPIIVGGSNSYIEALVEEHFVKFKSLYDCCFIWLDVLLPVLFSFVYRRVDQMVDAGLVDEVRGMYVPNADYSKGIRRAIGVPEFDKYFENEKEMDETSKKLVLENVIEKIKKNTCKLVFRQLDKIERLKNELNWNIHRIDATPVFKIYVKEEASNARNQGVNDAWMESVVKICFGILTDFFGEDLKVDEVAESITAPIPPEELKAKN</sequence>
<dbReference type="PANTHER" id="PTHR11088">
    <property type="entry name" value="TRNA DIMETHYLALLYLTRANSFERASE"/>
    <property type="match status" value="1"/>
</dbReference>
<dbReference type="PANTHER" id="PTHR11088:SF59">
    <property type="entry name" value="ADENYLATE ISOPENTENYLTRANSFERASE"/>
    <property type="match status" value="1"/>
</dbReference>
<protein>
    <recommendedName>
        <fullName evidence="10">adenylate dimethylallyltransferase (ADP/ATP-dependent)</fullName>
        <ecNumber evidence="10">2.5.1.112</ecNumber>
    </recommendedName>
</protein>
<evidence type="ECO:0000256" key="1">
    <source>
        <dbReference type="ARBA" id="ARBA00005842"/>
    </source>
</evidence>
<organism evidence="11 12">
    <name type="scientific">Fraxinus pennsylvanica</name>
    <dbReference type="NCBI Taxonomy" id="56036"/>
    <lineage>
        <taxon>Eukaryota</taxon>
        <taxon>Viridiplantae</taxon>
        <taxon>Streptophyta</taxon>
        <taxon>Embryophyta</taxon>
        <taxon>Tracheophyta</taxon>
        <taxon>Spermatophyta</taxon>
        <taxon>Magnoliopsida</taxon>
        <taxon>eudicotyledons</taxon>
        <taxon>Gunneridae</taxon>
        <taxon>Pentapetalae</taxon>
        <taxon>asterids</taxon>
        <taxon>lamiids</taxon>
        <taxon>Lamiales</taxon>
        <taxon>Oleaceae</taxon>
        <taxon>Oleeae</taxon>
        <taxon>Fraxinus</taxon>
    </lineage>
</organism>
<accession>A0AAD1ZG59</accession>
<evidence type="ECO:0000256" key="3">
    <source>
        <dbReference type="ARBA" id="ARBA00022712"/>
    </source>
</evidence>
<comment type="catalytic activity">
    <reaction evidence="7">
        <text>dimethylallyl diphosphate + ATP = N(6)-(dimethylallyl)adenosine 5'-triphosphate + diphosphate</text>
        <dbReference type="Rhea" id="RHEA:36331"/>
        <dbReference type="ChEBI" id="CHEBI:30616"/>
        <dbReference type="ChEBI" id="CHEBI:33019"/>
        <dbReference type="ChEBI" id="CHEBI:57623"/>
        <dbReference type="ChEBI" id="CHEBI:73532"/>
        <dbReference type="EC" id="2.5.1.112"/>
    </reaction>
</comment>
<dbReference type="AlphaFoldDB" id="A0AAD1ZG59"/>
<keyword evidence="5" id="KW-0067">ATP-binding</keyword>
<comment type="function">
    <text evidence="9">Involved in cytokinin biosynthesis. Catalyzes the transfer of an isopentenyl group from dimethylallyl diphosphate (DMAPP) to ATP and ADP.</text>
</comment>
<dbReference type="GO" id="GO:0052622">
    <property type="term" value="F:ATP/ADP dimethylallyltransferase activity"/>
    <property type="evidence" value="ECO:0007669"/>
    <property type="project" value="UniProtKB-EC"/>
</dbReference>
<keyword evidence="4" id="KW-0547">Nucleotide-binding</keyword>
<dbReference type="Proteomes" id="UP000834106">
    <property type="component" value="Chromosome 10"/>
</dbReference>
<dbReference type="Pfam" id="PF01715">
    <property type="entry name" value="IPPT"/>
    <property type="match status" value="2"/>
</dbReference>
<dbReference type="FunFam" id="1.10.287.890:FF:000002">
    <property type="entry name" value="Adenylate isopentenyltransferase 5, chloroplastic"/>
    <property type="match status" value="1"/>
</dbReference>
<evidence type="ECO:0000256" key="7">
    <source>
        <dbReference type="ARBA" id="ARBA00051744"/>
    </source>
</evidence>
<keyword evidence="3" id="KW-0203">Cytokinin biosynthesis</keyword>
<evidence type="ECO:0000256" key="9">
    <source>
        <dbReference type="ARBA" id="ARBA00055191"/>
    </source>
</evidence>
<dbReference type="InterPro" id="IPR027417">
    <property type="entry name" value="P-loop_NTPase"/>
</dbReference>
<dbReference type="GO" id="GO:0005739">
    <property type="term" value="C:mitochondrion"/>
    <property type="evidence" value="ECO:0007669"/>
    <property type="project" value="TreeGrafter"/>
</dbReference>
<evidence type="ECO:0000256" key="4">
    <source>
        <dbReference type="ARBA" id="ARBA00022741"/>
    </source>
</evidence>
<keyword evidence="6" id="KW-0809">Transit peptide</keyword>
<dbReference type="Gene3D" id="1.10.287.890">
    <property type="entry name" value="Crystal structure of tRNA isopentenylpyrophosphate transferase (bh2366) domain"/>
    <property type="match status" value="1"/>
</dbReference>
<name>A0AAD1ZG59_9LAMI</name>
<dbReference type="InterPro" id="IPR039657">
    <property type="entry name" value="Dimethylallyltransferase"/>
</dbReference>
<dbReference type="GO" id="GO:0009691">
    <property type="term" value="P:cytokinin biosynthetic process"/>
    <property type="evidence" value="ECO:0007669"/>
    <property type="project" value="UniProtKB-KW"/>
</dbReference>
<evidence type="ECO:0000256" key="2">
    <source>
        <dbReference type="ARBA" id="ARBA00022679"/>
    </source>
</evidence>
<gene>
    <name evidence="11" type="ORF">FPE_LOCUS17103</name>
</gene>
<comment type="similarity">
    <text evidence="1">Belongs to the IPP transferase family.</text>
</comment>
<proteinExistence type="inferred from homology"/>
<reference evidence="11" key="1">
    <citation type="submission" date="2023-05" db="EMBL/GenBank/DDBJ databases">
        <authorList>
            <person name="Huff M."/>
        </authorList>
    </citation>
    <scope>NUCLEOTIDE SEQUENCE</scope>
</reference>
<dbReference type="EMBL" id="OU503045">
    <property type="protein sequence ID" value="CAI9769187.1"/>
    <property type="molecule type" value="Genomic_DNA"/>
</dbReference>
<evidence type="ECO:0000256" key="5">
    <source>
        <dbReference type="ARBA" id="ARBA00022840"/>
    </source>
</evidence>
<comment type="catalytic activity">
    <reaction evidence="8">
        <text>dimethylallyl diphosphate + ADP = N(6)-(dimethylallyl)adenosine 5'-diphosphate + diphosphate</text>
        <dbReference type="Rhea" id="RHEA:36327"/>
        <dbReference type="ChEBI" id="CHEBI:33019"/>
        <dbReference type="ChEBI" id="CHEBI:57623"/>
        <dbReference type="ChEBI" id="CHEBI:73533"/>
        <dbReference type="ChEBI" id="CHEBI:456216"/>
        <dbReference type="EC" id="2.5.1.112"/>
    </reaction>
</comment>
<keyword evidence="12" id="KW-1185">Reference proteome</keyword>
<dbReference type="GO" id="GO:0006400">
    <property type="term" value="P:tRNA modification"/>
    <property type="evidence" value="ECO:0007669"/>
    <property type="project" value="TreeGrafter"/>
</dbReference>
<dbReference type="GO" id="GO:0005524">
    <property type="term" value="F:ATP binding"/>
    <property type="evidence" value="ECO:0007669"/>
    <property type="project" value="UniProtKB-KW"/>
</dbReference>
<evidence type="ECO:0000256" key="6">
    <source>
        <dbReference type="ARBA" id="ARBA00022946"/>
    </source>
</evidence>
<keyword evidence="2" id="KW-0808">Transferase</keyword>
<evidence type="ECO:0000256" key="10">
    <source>
        <dbReference type="ARBA" id="ARBA00066838"/>
    </source>
</evidence>
<dbReference type="GO" id="GO:0052381">
    <property type="term" value="F:tRNA dimethylallyltransferase activity"/>
    <property type="evidence" value="ECO:0007669"/>
    <property type="project" value="TreeGrafter"/>
</dbReference>
<evidence type="ECO:0000313" key="12">
    <source>
        <dbReference type="Proteomes" id="UP000834106"/>
    </source>
</evidence>
<evidence type="ECO:0000313" key="11">
    <source>
        <dbReference type="EMBL" id="CAI9769187.1"/>
    </source>
</evidence>